<proteinExistence type="predicted"/>
<organism evidence="1 2">
    <name type="scientific">Digitaria exilis</name>
    <dbReference type="NCBI Taxonomy" id="1010633"/>
    <lineage>
        <taxon>Eukaryota</taxon>
        <taxon>Viridiplantae</taxon>
        <taxon>Streptophyta</taxon>
        <taxon>Embryophyta</taxon>
        <taxon>Tracheophyta</taxon>
        <taxon>Spermatophyta</taxon>
        <taxon>Magnoliopsida</taxon>
        <taxon>Liliopsida</taxon>
        <taxon>Poales</taxon>
        <taxon>Poaceae</taxon>
        <taxon>PACMAD clade</taxon>
        <taxon>Panicoideae</taxon>
        <taxon>Panicodae</taxon>
        <taxon>Paniceae</taxon>
        <taxon>Anthephorinae</taxon>
        <taxon>Digitaria</taxon>
    </lineage>
</organism>
<dbReference type="Proteomes" id="UP000636709">
    <property type="component" value="Unassembled WGS sequence"/>
</dbReference>
<protein>
    <submittedName>
        <fullName evidence="1">Uncharacterized protein</fullName>
    </submittedName>
</protein>
<accession>A0A835AI40</accession>
<name>A0A835AI40_9POAL</name>
<evidence type="ECO:0000313" key="1">
    <source>
        <dbReference type="EMBL" id="KAF8662894.1"/>
    </source>
</evidence>
<dbReference type="AlphaFoldDB" id="A0A835AI40"/>
<evidence type="ECO:0000313" key="2">
    <source>
        <dbReference type="Proteomes" id="UP000636709"/>
    </source>
</evidence>
<reference evidence="1" key="1">
    <citation type="submission" date="2020-07" db="EMBL/GenBank/DDBJ databases">
        <title>Genome sequence and genetic diversity analysis of an under-domesticated orphan crop, white fonio (Digitaria exilis).</title>
        <authorList>
            <person name="Bennetzen J.L."/>
            <person name="Chen S."/>
            <person name="Ma X."/>
            <person name="Wang X."/>
            <person name="Yssel A.E.J."/>
            <person name="Chaluvadi S.R."/>
            <person name="Johnson M."/>
            <person name="Gangashetty P."/>
            <person name="Hamidou F."/>
            <person name="Sanogo M.D."/>
            <person name="Zwaenepoel A."/>
            <person name="Wallace J."/>
            <person name="Van De Peer Y."/>
            <person name="Van Deynze A."/>
        </authorList>
    </citation>
    <scope>NUCLEOTIDE SEQUENCE</scope>
    <source>
        <tissue evidence="1">Leaves</tissue>
    </source>
</reference>
<comment type="caution">
    <text evidence="1">The sequence shown here is derived from an EMBL/GenBank/DDBJ whole genome shotgun (WGS) entry which is preliminary data.</text>
</comment>
<dbReference type="EMBL" id="JACEFO010002379">
    <property type="protein sequence ID" value="KAF8662894.1"/>
    <property type="molecule type" value="Genomic_DNA"/>
</dbReference>
<sequence>MKKMAPAGTGGNGVAAALESVLVGLAAVSTVITLAVCQPPPGLNKTAHTFALRLGDVLRRGNPGGGSLRRGVPAPLDRSGVGGLCVSGHAFWWRKIPN</sequence>
<keyword evidence="2" id="KW-1185">Reference proteome</keyword>
<gene>
    <name evidence="1" type="ORF">HU200_055476</name>
</gene>